<comment type="caution">
    <text evidence="2">The sequence shown here is derived from an EMBL/GenBank/DDBJ whole genome shotgun (WGS) entry which is preliminary data.</text>
</comment>
<name>A0AAI9YVY1_9PEZI</name>
<feature type="compositionally biased region" description="Polar residues" evidence="1">
    <location>
        <begin position="118"/>
        <end position="128"/>
    </location>
</feature>
<sequence length="159" mass="17439">MPDQEQEAGPRPVSYWTMNLSPLLGGQQPEYFDEPTYGSRRWLVRLNEILDGLLDNYRMLYDKAYDDSDEETISSSTMDNLASSSSNDSAANATLALTDSPTSERLDQVDTSTEDGDTSTANGASPSSDEAESVVQEDLVYVRRDIFDSESSGEGVDAE</sequence>
<evidence type="ECO:0000256" key="1">
    <source>
        <dbReference type="SAM" id="MobiDB-lite"/>
    </source>
</evidence>
<evidence type="ECO:0000313" key="3">
    <source>
        <dbReference type="Proteomes" id="UP001240678"/>
    </source>
</evidence>
<protein>
    <submittedName>
        <fullName evidence="2">Uncharacterized protein</fullName>
    </submittedName>
</protein>
<dbReference type="AlphaFoldDB" id="A0AAI9YVY1"/>
<dbReference type="EMBL" id="MOOE01000008">
    <property type="protein sequence ID" value="KAK1526072.1"/>
    <property type="molecule type" value="Genomic_DNA"/>
</dbReference>
<evidence type="ECO:0000313" key="2">
    <source>
        <dbReference type="EMBL" id="KAK1526072.1"/>
    </source>
</evidence>
<feature type="region of interest" description="Disordered" evidence="1">
    <location>
        <begin position="67"/>
        <end position="136"/>
    </location>
</feature>
<reference evidence="2 3" key="1">
    <citation type="submission" date="2016-10" db="EMBL/GenBank/DDBJ databases">
        <title>The genome sequence of Colletotrichum fioriniae PJ7.</title>
        <authorList>
            <person name="Baroncelli R."/>
        </authorList>
    </citation>
    <scope>NUCLEOTIDE SEQUENCE [LARGE SCALE GENOMIC DNA]</scope>
    <source>
        <strain evidence="2 3">IMI 309622</strain>
    </source>
</reference>
<organism evidence="2 3">
    <name type="scientific">Colletotrichum costaricense</name>
    <dbReference type="NCBI Taxonomy" id="1209916"/>
    <lineage>
        <taxon>Eukaryota</taxon>
        <taxon>Fungi</taxon>
        <taxon>Dikarya</taxon>
        <taxon>Ascomycota</taxon>
        <taxon>Pezizomycotina</taxon>
        <taxon>Sordariomycetes</taxon>
        <taxon>Hypocreomycetidae</taxon>
        <taxon>Glomerellales</taxon>
        <taxon>Glomerellaceae</taxon>
        <taxon>Colletotrichum</taxon>
        <taxon>Colletotrichum acutatum species complex</taxon>
    </lineage>
</organism>
<keyword evidence="3" id="KW-1185">Reference proteome</keyword>
<dbReference type="RefSeq" id="XP_060312925.1">
    <property type="nucleotide sequence ID" value="XM_060456651.1"/>
</dbReference>
<dbReference type="GeneID" id="85340198"/>
<dbReference type="Proteomes" id="UP001240678">
    <property type="component" value="Unassembled WGS sequence"/>
</dbReference>
<proteinExistence type="predicted"/>
<feature type="compositionally biased region" description="Low complexity" evidence="1">
    <location>
        <begin position="73"/>
        <end position="100"/>
    </location>
</feature>
<gene>
    <name evidence="2" type="ORF">CCOS01_08490</name>
</gene>
<accession>A0AAI9YVY1</accession>